<evidence type="ECO:0000256" key="6">
    <source>
        <dbReference type="ARBA" id="ARBA00022840"/>
    </source>
</evidence>
<comment type="catalytic activity">
    <reaction evidence="8">
        <text>3'-dephospho-CoA + ATP = ADP + CoA + H(+)</text>
        <dbReference type="Rhea" id="RHEA:18245"/>
        <dbReference type="ChEBI" id="CHEBI:15378"/>
        <dbReference type="ChEBI" id="CHEBI:30616"/>
        <dbReference type="ChEBI" id="CHEBI:57287"/>
        <dbReference type="ChEBI" id="CHEBI:57328"/>
        <dbReference type="ChEBI" id="CHEBI:456216"/>
        <dbReference type="EC" id="2.7.1.24"/>
    </reaction>
</comment>
<dbReference type="GO" id="GO:0005524">
    <property type="term" value="F:ATP binding"/>
    <property type="evidence" value="ECO:0007669"/>
    <property type="project" value="UniProtKB-UniRule"/>
</dbReference>
<proteinExistence type="inferred from homology"/>
<sequence>MLIIGLTGGIASGKSTISKLLKRMGAKIIDADIEAKAVTKPGTPAWEKLVERFGNEILRHDNTIDRRKLGNIVFGNEKKLSDLNNIVHPQAIKRIENKISKMKSWNKYKAIVLDAPLLIETNMVDLVDEVWLVAVDKQTQINRLINRDNFTEEQAKARLQAQMSLEEKKKVADVIIDNTGTRRQTREQILSLWEKRVK</sequence>
<dbReference type="SUPFAM" id="SSF52540">
    <property type="entry name" value="P-loop containing nucleoside triphosphate hydrolases"/>
    <property type="match status" value="1"/>
</dbReference>
<dbReference type="EC" id="2.7.1.24" evidence="8 9"/>
<evidence type="ECO:0000256" key="3">
    <source>
        <dbReference type="ARBA" id="ARBA00022679"/>
    </source>
</evidence>
<dbReference type="Pfam" id="PF01121">
    <property type="entry name" value="CoaE"/>
    <property type="match status" value="1"/>
</dbReference>
<feature type="binding site" evidence="8">
    <location>
        <begin position="11"/>
        <end position="16"/>
    </location>
    <ligand>
        <name>ATP</name>
        <dbReference type="ChEBI" id="CHEBI:30616"/>
    </ligand>
</feature>
<dbReference type="InterPro" id="IPR027417">
    <property type="entry name" value="P-loop_NTPase"/>
</dbReference>
<comment type="subcellular location">
    <subcellularLocation>
        <location evidence="8">Cytoplasm</location>
    </subcellularLocation>
</comment>
<dbReference type="PANTHER" id="PTHR10695:SF46">
    <property type="entry name" value="BIFUNCTIONAL COENZYME A SYNTHASE-RELATED"/>
    <property type="match status" value="1"/>
</dbReference>
<dbReference type="GO" id="GO:0015937">
    <property type="term" value="P:coenzyme A biosynthetic process"/>
    <property type="evidence" value="ECO:0007669"/>
    <property type="project" value="UniProtKB-UniRule"/>
</dbReference>
<dbReference type="EMBL" id="CP158367">
    <property type="protein sequence ID" value="XBX75645.1"/>
    <property type="molecule type" value="Genomic_DNA"/>
</dbReference>
<dbReference type="GO" id="GO:0004140">
    <property type="term" value="F:dephospho-CoA kinase activity"/>
    <property type="evidence" value="ECO:0007669"/>
    <property type="project" value="UniProtKB-UniRule"/>
</dbReference>
<gene>
    <name evidence="8 10" type="primary">coaE</name>
    <name evidence="10" type="ORF">PRVXT_000786</name>
</gene>
<keyword evidence="4 8" id="KW-0547">Nucleotide-binding</keyword>
<dbReference type="GO" id="GO:0005737">
    <property type="term" value="C:cytoplasm"/>
    <property type="evidence" value="ECO:0007669"/>
    <property type="project" value="UniProtKB-SubCell"/>
</dbReference>
<protein>
    <recommendedName>
        <fullName evidence="8 9">Dephospho-CoA kinase</fullName>
        <ecNumber evidence="8 9">2.7.1.24</ecNumber>
    </recommendedName>
    <alternativeName>
        <fullName evidence="8">Dephosphocoenzyme A kinase</fullName>
    </alternativeName>
</protein>
<accession>A0AAU7VNK8</accession>
<comment type="similarity">
    <text evidence="1 8">Belongs to the CoaE family.</text>
</comment>
<keyword evidence="3 8" id="KW-0808">Transferase</keyword>
<dbReference type="AlphaFoldDB" id="A0AAU7VNK8"/>
<keyword evidence="2 8" id="KW-0963">Cytoplasm</keyword>
<dbReference type="HAMAP" id="MF_00376">
    <property type="entry name" value="Dephospho_CoA_kinase"/>
    <property type="match status" value="1"/>
</dbReference>
<organism evidence="10">
    <name type="scientific">Proteinivorax tanatarense</name>
    <dbReference type="NCBI Taxonomy" id="1260629"/>
    <lineage>
        <taxon>Bacteria</taxon>
        <taxon>Bacillati</taxon>
        <taxon>Bacillota</taxon>
        <taxon>Clostridia</taxon>
        <taxon>Eubacteriales</taxon>
        <taxon>Proteinivoracaceae</taxon>
        <taxon>Proteinivorax</taxon>
    </lineage>
</organism>
<keyword evidence="6 8" id="KW-0067">ATP-binding</keyword>
<dbReference type="FunFam" id="3.40.50.300:FF:000991">
    <property type="entry name" value="Dephospho-CoA kinase"/>
    <property type="match status" value="1"/>
</dbReference>
<name>A0AAU7VNK8_9FIRM</name>
<dbReference type="InterPro" id="IPR001977">
    <property type="entry name" value="Depp_CoAkinase"/>
</dbReference>
<evidence type="ECO:0000256" key="9">
    <source>
        <dbReference type="NCBIfam" id="TIGR00152"/>
    </source>
</evidence>
<evidence type="ECO:0000256" key="1">
    <source>
        <dbReference type="ARBA" id="ARBA00009018"/>
    </source>
</evidence>
<keyword evidence="5 8" id="KW-0418">Kinase</keyword>
<comment type="function">
    <text evidence="8">Catalyzes the phosphorylation of the 3'-hydroxyl group of dephosphocoenzyme A to form coenzyme A.</text>
</comment>
<evidence type="ECO:0000256" key="8">
    <source>
        <dbReference type="HAMAP-Rule" id="MF_00376"/>
    </source>
</evidence>
<evidence type="ECO:0000256" key="5">
    <source>
        <dbReference type="ARBA" id="ARBA00022777"/>
    </source>
</evidence>
<evidence type="ECO:0000256" key="2">
    <source>
        <dbReference type="ARBA" id="ARBA00022490"/>
    </source>
</evidence>
<comment type="pathway">
    <text evidence="8">Cofactor biosynthesis; coenzyme A biosynthesis; CoA from (R)-pantothenate: step 5/5.</text>
</comment>
<dbReference type="PANTHER" id="PTHR10695">
    <property type="entry name" value="DEPHOSPHO-COA KINASE-RELATED"/>
    <property type="match status" value="1"/>
</dbReference>
<reference evidence="10" key="2">
    <citation type="submission" date="2024-06" db="EMBL/GenBank/DDBJ databases">
        <authorList>
            <person name="Petrova K.O."/>
            <person name="Toshchakov S.V."/>
            <person name="Boltjanskaja Y.V."/>
            <person name="Kevbrin V."/>
        </authorList>
    </citation>
    <scope>NUCLEOTIDE SEQUENCE</scope>
    <source>
        <strain evidence="10">Z-910T</strain>
    </source>
</reference>
<dbReference type="Gene3D" id="3.40.50.300">
    <property type="entry name" value="P-loop containing nucleotide triphosphate hydrolases"/>
    <property type="match status" value="1"/>
</dbReference>
<keyword evidence="7 8" id="KW-0173">Coenzyme A biosynthesis</keyword>
<evidence type="ECO:0000256" key="4">
    <source>
        <dbReference type="ARBA" id="ARBA00022741"/>
    </source>
</evidence>
<dbReference type="RefSeq" id="WP_350344388.1">
    <property type="nucleotide sequence ID" value="NZ_CP158367.1"/>
</dbReference>
<evidence type="ECO:0000313" key="10">
    <source>
        <dbReference type="EMBL" id="XBX75645.1"/>
    </source>
</evidence>
<dbReference type="NCBIfam" id="TIGR00152">
    <property type="entry name" value="dephospho-CoA kinase"/>
    <property type="match status" value="1"/>
</dbReference>
<dbReference type="CDD" id="cd02022">
    <property type="entry name" value="DPCK"/>
    <property type="match status" value="1"/>
</dbReference>
<dbReference type="PROSITE" id="PS51219">
    <property type="entry name" value="DPCK"/>
    <property type="match status" value="1"/>
</dbReference>
<reference evidence="10" key="1">
    <citation type="journal article" date="2013" name="Extremophiles">
        <title>Proteinivorax tanatarense gen. nov., sp. nov., an anaerobic, haloalkaliphilic, proteolytic bacterium isolated from a decaying algal bloom, and proposal of Proteinivoraceae fam. nov.</title>
        <authorList>
            <person name="Kevbrin V."/>
            <person name="Boltyanskaya Y."/>
            <person name="Zhilina T."/>
            <person name="Kolganova T."/>
            <person name="Lavrentjeva E."/>
            <person name="Kuznetsov B."/>
        </authorList>
    </citation>
    <scope>NUCLEOTIDE SEQUENCE</scope>
    <source>
        <strain evidence="10">Z-910T</strain>
    </source>
</reference>
<evidence type="ECO:0000256" key="7">
    <source>
        <dbReference type="ARBA" id="ARBA00022993"/>
    </source>
</evidence>